<organism evidence="2 3">
    <name type="scientific">Paenibacillus silvae</name>
    <dbReference type="NCBI Taxonomy" id="1325358"/>
    <lineage>
        <taxon>Bacteria</taxon>
        <taxon>Bacillati</taxon>
        <taxon>Bacillota</taxon>
        <taxon>Bacilli</taxon>
        <taxon>Bacillales</taxon>
        <taxon>Paenibacillaceae</taxon>
        <taxon>Paenibacillus</taxon>
    </lineage>
</organism>
<dbReference type="AlphaFoldDB" id="A0A2W6NPC2"/>
<accession>A0A2W6NPC2</accession>
<protein>
    <submittedName>
        <fullName evidence="2">Uncharacterized protein</fullName>
    </submittedName>
</protein>
<feature type="transmembrane region" description="Helical" evidence="1">
    <location>
        <begin position="12"/>
        <end position="36"/>
    </location>
</feature>
<name>A0A2W6NPC2_9BACL</name>
<dbReference type="Proteomes" id="UP000249204">
    <property type="component" value="Unassembled WGS sequence"/>
</dbReference>
<comment type="caution">
    <text evidence="2">The sequence shown here is derived from an EMBL/GenBank/DDBJ whole genome shotgun (WGS) entry which is preliminary data.</text>
</comment>
<gene>
    <name evidence="2" type="ORF">DN757_00450</name>
</gene>
<keyword evidence="1" id="KW-0472">Membrane</keyword>
<keyword evidence="1" id="KW-1133">Transmembrane helix</keyword>
<keyword evidence="1" id="KW-0812">Transmembrane</keyword>
<evidence type="ECO:0000313" key="2">
    <source>
        <dbReference type="EMBL" id="PZT57727.1"/>
    </source>
</evidence>
<proteinExistence type="predicted"/>
<reference evidence="2 3" key="1">
    <citation type="submission" date="2018-06" db="EMBL/GenBank/DDBJ databases">
        <title>Isolation of heavy metals resistant Paenibacillus silvae NC2 from Gold-Copper mine in ZiJin, China.</title>
        <authorList>
            <person name="Xu J."/>
            <person name="Mazhar H.S."/>
            <person name="Rensing C."/>
        </authorList>
    </citation>
    <scope>NUCLEOTIDE SEQUENCE [LARGE SCALE GENOMIC DNA]</scope>
    <source>
        <strain evidence="2 3">NC2</strain>
    </source>
</reference>
<dbReference type="EMBL" id="QKWW01000002">
    <property type="protein sequence ID" value="PZT57727.1"/>
    <property type="molecule type" value="Genomic_DNA"/>
</dbReference>
<sequence length="101" mass="11927">MLDTFLNISAYIIIISLLLSLLYLAYVYFIIFFECIRYYFMKIFFRSKIQDEDPPGFGMLIMSFTISFPLFLFSVASFYVLITEGITMEELLNALSKSRRH</sequence>
<evidence type="ECO:0000256" key="1">
    <source>
        <dbReference type="SAM" id="Phobius"/>
    </source>
</evidence>
<feature type="transmembrane region" description="Helical" evidence="1">
    <location>
        <begin position="57"/>
        <end position="82"/>
    </location>
</feature>
<evidence type="ECO:0000313" key="3">
    <source>
        <dbReference type="Proteomes" id="UP000249204"/>
    </source>
</evidence>